<evidence type="ECO:0000256" key="4">
    <source>
        <dbReference type="ARBA" id="ARBA00022597"/>
    </source>
</evidence>
<keyword evidence="4" id="KW-0762">Sugar transport</keyword>
<dbReference type="PANTHER" id="PTHR33705:SF1">
    <property type="entry name" value="PHOSPHOCARRIER PROTEIN HPR"/>
    <property type="match status" value="1"/>
</dbReference>
<sequence>MIASAELTNPAGLHARPSVKLTGLAKSFSCAVEIALSADGPWVDAKSPVKVMRVKAPRGSVLHVRTTGAGANAASEAVMALVREGFGEHEGNPHG</sequence>
<name>A0A8J3E5H4_9PROT</name>
<dbReference type="InterPro" id="IPR050399">
    <property type="entry name" value="HPr"/>
</dbReference>
<evidence type="ECO:0000313" key="8">
    <source>
        <dbReference type="Proteomes" id="UP000646365"/>
    </source>
</evidence>
<evidence type="ECO:0000256" key="2">
    <source>
        <dbReference type="ARBA" id="ARBA00020422"/>
    </source>
</evidence>
<reference evidence="7" key="2">
    <citation type="submission" date="2020-09" db="EMBL/GenBank/DDBJ databases">
        <authorList>
            <person name="Sun Q."/>
            <person name="Zhou Y."/>
        </authorList>
    </citation>
    <scope>NUCLEOTIDE SEQUENCE</scope>
    <source>
        <strain evidence="7">CGMCC 1.15725</strain>
    </source>
</reference>
<keyword evidence="3" id="KW-0813">Transport</keyword>
<comment type="function">
    <text evidence="1">General (non sugar-specific) component of the phosphoenolpyruvate-dependent sugar phosphotransferase system (sugar PTS). This major carbohydrate active-transport system catalyzes the phosphorylation of incoming sugar substrates concomitantly with their translocation across the cell membrane. The phosphoryl group from phosphoenolpyruvate (PEP) is transferred to the phosphoryl carrier protein HPr by enzyme I. Phospho-HPr then transfers it to the PTS EIIA domain.</text>
</comment>
<proteinExistence type="predicted"/>
<evidence type="ECO:0000256" key="1">
    <source>
        <dbReference type="ARBA" id="ARBA00003681"/>
    </source>
</evidence>
<organism evidence="7 8">
    <name type="scientific">Aliidongia dinghuensis</name>
    <dbReference type="NCBI Taxonomy" id="1867774"/>
    <lineage>
        <taxon>Bacteria</taxon>
        <taxon>Pseudomonadati</taxon>
        <taxon>Pseudomonadota</taxon>
        <taxon>Alphaproteobacteria</taxon>
        <taxon>Rhodospirillales</taxon>
        <taxon>Dongiaceae</taxon>
        <taxon>Aliidongia</taxon>
    </lineage>
</organism>
<dbReference type="PRINTS" id="PR00107">
    <property type="entry name" value="PHOSPHOCPHPR"/>
</dbReference>
<dbReference type="InterPro" id="IPR001020">
    <property type="entry name" value="PTS_HPr_His_P_site"/>
</dbReference>
<reference evidence="7" key="1">
    <citation type="journal article" date="2014" name="Int. J. Syst. Evol. Microbiol.">
        <title>Complete genome sequence of Corynebacterium casei LMG S-19264T (=DSM 44701T), isolated from a smear-ripened cheese.</title>
        <authorList>
            <consortium name="US DOE Joint Genome Institute (JGI-PGF)"/>
            <person name="Walter F."/>
            <person name="Albersmeier A."/>
            <person name="Kalinowski J."/>
            <person name="Ruckert C."/>
        </authorList>
    </citation>
    <scope>NUCLEOTIDE SEQUENCE</scope>
    <source>
        <strain evidence="7">CGMCC 1.15725</strain>
    </source>
</reference>
<dbReference type="EMBL" id="BMJQ01000025">
    <property type="protein sequence ID" value="GGF47485.1"/>
    <property type="molecule type" value="Genomic_DNA"/>
</dbReference>
<dbReference type="InterPro" id="IPR035895">
    <property type="entry name" value="HPr-like_sf"/>
</dbReference>
<dbReference type="RefSeq" id="WP_229744098.1">
    <property type="nucleotide sequence ID" value="NZ_BMJQ01000025.1"/>
</dbReference>
<feature type="domain" description="HPr" evidence="6">
    <location>
        <begin position="1"/>
        <end position="89"/>
    </location>
</feature>
<evidence type="ECO:0000256" key="5">
    <source>
        <dbReference type="ARBA" id="ARBA00033055"/>
    </source>
</evidence>
<evidence type="ECO:0000256" key="3">
    <source>
        <dbReference type="ARBA" id="ARBA00022448"/>
    </source>
</evidence>
<evidence type="ECO:0000259" key="6">
    <source>
        <dbReference type="PROSITE" id="PS51350"/>
    </source>
</evidence>
<dbReference type="InterPro" id="IPR000032">
    <property type="entry name" value="HPr-like"/>
</dbReference>
<dbReference type="Gene3D" id="3.30.1340.10">
    <property type="entry name" value="HPr-like"/>
    <property type="match status" value="1"/>
</dbReference>
<evidence type="ECO:0000313" key="7">
    <source>
        <dbReference type="EMBL" id="GGF47485.1"/>
    </source>
</evidence>
<dbReference type="AlphaFoldDB" id="A0A8J3E5H4"/>
<dbReference type="Proteomes" id="UP000646365">
    <property type="component" value="Unassembled WGS sequence"/>
</dbReference>
<keyword evidence="8" id="KW-1185">Reference proteome</keyword>
<accession>A0A8J3E5H4</accession>
<comment type="caution">
    <text evidence="7">The sequence shown here is derived from an EMBL/GenBank/DDBJ whole genome shotgun (WGS) entry which is preliminary data.</text>
</comment>
<dbReference type="PANTHER" id="PTHR33705">
    <property type="entry name" value="PHOSPHOCARRIER PROTEIN HPR"/>
    <property type="match status" value="1"/>
</dbReference>
<dbReference type="Pfam" id="PF00381">
    <property type="entry name" value="PTS-HPr"/>
    <property type="match status" value="1"/>
</dbReference>
<dbReference type="SUPFAM" id="SSF55594">
    <property type="entry name" value="HPr-like"/>
    <property type="match status" value="1"/>
</dbReference>
<dbReference type="NCBIfam" id="TIGR01003">
    <property type="entry name" value="PTS_HPr_family"/>
    <property type="match status" value="1"/>
</dbReference>
<dbReference type="CDD" id="cd00367">
    <property type="entry name" value="PTS-HPr_like"/>
    <property type="match status" value="1"/>
</dbReference>
<dbReference type="PROSITE" id="PS51350">
    <property type="entry name" value="PTS_HPR_DOM"/>
    <property type="match status" value="1"/>
</dbReference>
<dbReference type="PROSITE" id="PS00369">
    <property type="entry name" value="PTS_HPR_HIS"/>
    <property type="match status" value="1"/>
</dbReference>
<gene>
    <name evidence="7" type="ORF">GCM10011611_62400</name>
</gene>
<protein>
    <recommendedName>
        <fullName evidence="2">Phosphocarrier protein HPr</fullName>
    </recommendedName>
    <alternativeName>
        <fullName evidence="5">Histidine-containing protein</fullName>
    </alternativeName>
</protein>